<proteinExistence type="predicted"/>
<protein>
    <submittedName>
        <fullName evidence="2">Uncharacterized protein</fullName>
    </submittedName>
</protein>
<gene>
    <name evidence="2" type="ORF">EEJ42_34435</name>
</gene>
<keyword evidence="3" id="KW-1185">Reference proteome</keyword>
<evidence type="ECO:0000313" key="3">
    <source>
        <dbReference type="Proteomes" id="UP000275401"/>
    </source>
</evidence>
<feature type="compositionally biased region" description="Low complexity" evidence="1">
    <location>
        <begin position="39"/>
        <end position="63"/>
    </location>
</feature>
<comment type="caution">
    <text evidence="2">The sequence shown here is derived from an EMBL/GenBank/DDBJ whole genome shotgun (WGS) entry which is preliminary data.</text>
</comment>
<evidence type="ECO:0000313" key="2">
    <source>
        <dbReference type="EMBL" id="RNG03789.1"/>
    </source>
</evidence>
<dbReference type="AlphaFoldDB" id="A0A3M8UEF3"/>
<organism evidence="2 3">
    <name type="scientific">Streptomyces botrytidirepellens</name>
    <dbReference type="NCBI Taxonomy" id="2486417"/>
    <lineage>
        <taxon>Bacteria</taxon>
        <taxon>Bacillati</taxon>
        <taxon>Actinomycetota</taxon>
        <taxon>Actinomycetes</taxon>
        <taxon>Kitasatosporales</taxon>
        <taxon>Streptomycetaceae</taxon>
        <taxon>Streptomyces</taxon>
    </lineage>
</organism>
<dbReference type="EMBL" id="RIBZ01000641">
    <property type="protein sequence ID" value="RNG03789.1"/>
    <property type="molecule type" value="Genomic_DNA"/>
</dbReference>
<name>A0A3M8UEF3_9ACTN</name>
<feature type="non-terminal residue" evidence="2">
    <location>
        <position position="63"/>
    </location>
</feature>
<sequence>MPGARRRVGARAPLSRSGLEHAVTTDHLAGDPPPEEATDASADRAAPATPAAPSAPDATAPGP</sequence>
<reference evidence="2 3" key="1">
    <citation type="submission" date="2018-11" db="EMBL/GenBank/DDBJ databases">
        <title>The Potential of Streptomyces as Biocontrol Agents against the Tomato grey mould, Botrytis cinerea (Gray mold) Frontiers in Microbiology.</title>
        <authorList>
            <person name="Li D."/>
        </authorList>
    </citation>
    <scope>NUCLEOTIDE SEQUENCE [LARGE SCALE GENOMIC DNA]</scope>
    <source>
        <strain evidence="2 3">NEAU-LD23</strain>
    </source>
</reference>
<dbReference type="Proteomes" id="UP000275401">
    <property type="component" value="Unassembled WGS sequence"/>
</dbReference>
<feature type="region of interest" description="Disordered" evidence="1">
    <location>
        <begin position="1"/>
        <end position="63"/>
    </location>
</feature>
<accession>A0A3M8UEF3</accession>
<evidence type="ECO:0000256" key="1">
    <source>
        <dbReference type="SAM" id="MobiDB-lite"/>
    </source>
</evidence>